<dbReference type="InterPro" id="IPR016032">
    <property type="entry name" value="Sig_transdc_resp-reg_C-effctor"/>
</dbReference>
<dbReference type="Proteomes" id="UP000434850">
    <property type="component" value="Unassembled WGS sequence"/>
</dbReference>
<dbReference type="SUPFAM" id="SSF46894">
    <property type="entry name" value="C-terminal effector domain of the bipartite response regulators"/>
    <property type="match status" value="1"/>
</dbReference>
<dbReference type="GO" id="GO:0006355">
    <property type="term" value="P:regulation of DNA-templated transcription"/>
    <property type="evidence" value="ECO:0007669"/>
    <property type="project" value="InterPro"/>
</dbReference>
<dbReference type="SMART" id="SM00421">
    <property type="entry name" value="HTH_LUXR"/>
    <property type="match status" value="1"/>
</dbReference>
<sequence length="85" mass="9899">MASKASRLLEENNFLRKNFSLYKKLSHREREVLRTLAMGKSAAKTAEELFISTNTVETHRKNIRQKLGTTSFYELSQYARAFDLI</sequence>
<reference evidence="5 6" key="1">
    <citation type="submission" date="2019-12" db="EMBL/GenBank/DDBJ databases">
        <title>Mucilaginibacter sp. HME9299 genome sequencing and assembly.</title>
        <authorList>
            <person name="Kang H."/>
            <person name="Kim H."/>
            <person name="Joh K."/>
        </authorList>
    </citation>
    <scope>NUCLEOTIDE SEQUENCE [LARGE SCALE GENOMIC DNA]</scope>
    <source>
        <strain evidence="5 6">HME9299</strain>
    </source>
</reference>
<organism evidence="5 6">
    <name type="scientific">Mucilaginibacter aquatilis</name>
    <dbReference type="NCBI Taxonomy" id="1517760"/>
    <lineage>
        <taxon>Bacteria</taxon>
        <taxon>Pseudomonadati</taxon>
        <taxon>Bacteroidota</taxon>
        <taxon>Sphingobacteriia</taxon>
        <taxon>Sphingobacteriales</taxon>
        <taxon>Sphingobacteriaceae</taxon>
        <taxon>Mucilaginibacter</taxon>
    </lineage>
</organism>
<dbReference type="Pfam" id="PF00196">
    <property type="entry name" value="GerE"/>
    <property type="match status" value="1"/>
</dbReference>
<dbReference type="EMBL" id="WQLA01000003">
    <property type="protein sequence ID" value="MVN91221.1"/>
    <property type="molecule type" value="Genomic_DNA"/>
</dbReference>
<dbReference type="PRINTS" id="PR00038">
    <property type="entry name" value="HTHLUXR"/>
</dbReference>
<dbReference type="InterPro" id="IPR036388">
    <property type="entry name" value="WH-like_DNA-bd_sf"/>
</dbReference>
<dbReference type="AlphaFoldDB" id="A0A6I4I7X9"/>
<gene>
    <name evidence="5" type="ORF">GO816_08820</name>
</gene>
<name>A0A6I4I7X9_9SPHI</name>
<keyword evidence="3" id="KW-0804">Transcription</keyword>
<dbReference type="GO" id="GO:0003677">
    <property type="term" value="F:DNA binding"/>
    <property type="evidence" value="ECO:0007669"/>
    <property type="project" value="UniProtKB-KW"/>
</dbReference>
<evidence type="ECO:0000256" key="1">
    <source>
        <dbReference type="ARBA" id="ARBA00023015"/>
    </source>
</evidence>
<dbReference type="InterPro" id="IPR000792">
    <property type="entry name" value="Tscrpt_reg_LuxR_C"/>
</dbReference>
<evidence type="ECO:0000259" key="4">
    <source>
        <dbReference type="PROSITE" id="PS50043"/>
    </source>
</evidence>
<dbReference type="PANTHER" id="PTHR44688">
    <property type="entry name" value="DNA-BINDING TRANSCRIPTIONAL ACTIVATOR DEVR_DOSR"/>
    <property type="match status" value="1"/>
</dbReference>
<evidence type="ECO:0000313" key="6">
    <source>
        <dbReference type="Proteomes" id="UP000434850"/>
    </source>
</evidence>
<dbReference type="PANTHER" id="PTHR44688:SF16">
    <property type="entry name" value="DNA-BINDING TRANSCRIPTIONAL ACTIVATOR DEVR_DOSR"/>
    <property type="match status" value="1"/>
</dbReference>
<dbReference type="PROSITE" id="PS50043">
    <property type="entry name" value="HTH_LUXR_2"/>
    <property type="match status" value="1"/>
</dbReference>
<accession>A0A6I4I7X9</accession>
<feature type="domain" description="HTH luxR-type" evidence="4">
    <location>
        <begin position="18"/>
        <end position="83"/>
    </location>
</feature>
<dbReference type="OrthoDB" id="965844at2"/>
<keyword evidence="6" id="KW-1185">Reference proteome</keyword>
<keyword evidence="1" id="KW-0805">Transcription regulation</keyword>
<protein>
    <recommendedName>
        <fullName evidence="4">HTH luxR-type domain-containing protein</fullName>
    </recommendedName>
</protein>
<evidence type="ECO:0000313" key="5">
    <source>
        <dbReference type="EMBL" id="MVN91221.1"/>
    </source>
</evidence>
<comment type="caution">
    <text evidence="5">The sequence shown here is derived from an EMBL/GenBank/DDBJ whole genome shotgun (WGS) entry which is preliminary data.</text>
</comment>
<dbReference type="Gene3D" id="1.10.10.10">
    <property type="entry name" value="Winged helix-like DNA-binding domain superfamily/Winged helix DNA-binding domain"/>
    <property type="match status" value="1"/>
</dbReference>
<keyword evidence="2" id="KW-0238">DNA-binding</keyword>
<dbReference type="CDD" id="cd06170">
    <property type="entry name" value="LuxR_C_like"/>
    <property type="match status" value="1"/>
</dbReference>
<evidence type="ECO:0000256" key="2">
    <source>
        <dbReference type="ARBA" id="ARBA00023125"/>
    </source>
</evidence>
<proteinExistence type="predicted"/>
<evidence type="ECO:0000256" key="3">
    <source>
        <dbReference type="ARBA" id="ARBA00023163"/>
    </source>
</evidence>